<dbReference type="Proteomes" id="UP001054252">
    <property type="component" value="Unassembled WGS sequence"/>
</dbReference>
<name>A0AAV5JGD8_9ROSI</name>
<keyword evidence="2" id="KW-1185">Reference proteome</keyword>
<reference evidence="1 2" key="1">
    <citation type="journal article" date="2021" name="Commun. Biol.">
        <title>The genome of Shorea leprosula (Dipterocarpaceae) highlights the ecological relevance of drought in aseasonal tropical rainforests.</title>
        <authorList>
            <person name="Ng K.K.S."/>
            <person name="Kobayashi M.J."/>
            <person name="Fawcett J.A."/>
            <person name="Hatakeyama M."/>
            <person name="Paape T."/>
            <person name="Ng C.H."/>
            <person name="Ang C.C."/>
            <person name="Tnah L.H."/>
            <person name="Lee C.T."/>
            <person name="Nishiyama T."/>
            <person name="Sese J."/>
            <person name="O'Brien M.J."/>
            <person name="Copetti D."/>
            <person name="Mohd Noor M.I."/>
            <person name="Ong R.C."/>
            <person name="Putra M."/>
            <person name="Sireger I.Z."/>
            <person name="Indrioko S."/>
            <person name="Kosugi Y."/>
            <person name="Izuno A."/>
            <person name="Isagi Y."/>
            <person name="Lee S.L."/>
            <person name="Shimizu K.K."/>
        </authorList>
    </citation>
    <scope>NUCLEOTIDE SEQUENCE [LARGE SCALE GENOMIC DNA]</scope>
    <source>
        <strain evidence="1">214</strain>
    </source>
</reference>
<protein>
    <submittedName>
        <fullName evidence="1">Uncharacterized protein</fullName>
    </submittedName>
</protein>
<accession>A0AAV5JGD8</accession>
<dbReference type="EMBL" id="BPVZ01000039">
    <property type="protein sequence ID" value="GKV13704.1"/>
    <property type="molecule type" value="Genomic_DNA"/>
</dbReference>
<sequence>MKYLVLYENEIRGVRCSCGLELWGRVSCLCQVR</sequence>
<gene>
    <name evidence="1" type="ORF">SLEP1_g24691</name>
</gene>
<organism evidence="1 2">
    <name type="scientific">Rubroshorea leprosula</name>
    <dbReference type="NCBI Taxonomy" id="152421"/>
    <lineage>
        <taxon>Eukaryota</taxon>
        <taxon>Viridiplantae</taxon>
        <taxon>Streptophyta</taxon>
        <taxon>Embryophyta</taxon>
        <taxon>Tracheophyta</taxon>
        <taxon>Spermatophyta</taxon>
        <taxon>Magnoliopsida</taxon>
        <taxon>eudicotyledons</taxon>
        <taxon>Gunneridae</taxon>
        <taxon>Pentapetalae</taxon>
        <taxon>rosids</taxon>
        <taxon>malvids</taxon>
        <taxon>Malvales</taxon>
        <taxon>Dipterocarpaceae</taxon>
        <taxon>Rubroshorea</taxon>
    </lineage>
</organism>
<proteinExistence type="predicted"/>
<comment type="caution">
    <text evidence="1">The sequence shown here is derived from an EMBL/GenBank/DDBJ whole genome shotgun (WGS) entry which is preliminary data.</text>
</comment>
<dbReference type="AlphaFoldDB" id="A0AAV5JGD8"/>
<evidence type="ECO:0000313" key="2">
    <source>
        <dbReference type="Proteomes" id="UP001054252"/>
    </source>
</evidence>
<evidence type="ECO:0000313" key="1">
    <source>
        <dbReference type="EMBL" id="GKV13704.1"/>
    </source>
</evidence>